<accession>A0AAW6LM57</accession>
<comment type="caution">
    <text evidence="1">The sequence shown here is derived from an EMBL/GenBank/DDBJ whole genome shotgun (WGS) entry which is preliminary data.</text>
</comment>
<organism evidence="1 2">
    <name type="scientific">Rhodococcus qingshengii</name>
    <dbReference type="NCBI Taxonomy" id="334542"/>
    <lineage>
        <taxon>Bacteria</taxon>
        <taxon>Bacillati</taxon>
        <taxon>Actinomycetota</taxon>
        <taxon>Actinomycetes</taxon>
        <taxon>Mycobacteriales</taxon>
        <taxon>Nocardiaceae</taxon>
        <taxon>Rhodococcus</taxon>
        <taxon>Rhodococcus erythropolis group</taxon>
    </lineage>
</organism>
<dbReference type="AlphaFoldDB" id="A0AAW6LM57"/>
<protein>
    <recommendedName>
        <fullName evidence="3">DUF3168 domain-containing protein</fullName>
    </recommendedName>
</protein>
<evidence type="ECO:0000313" key="2">
    <source>
        <dbReference type="Proteomes" id="UP001217325"/>
    </source>
</evidence>
<name>A0AAW6LM57_RHOSG</name>
<sequence length="133" mass="14188">MNRPPPFPDAEEVLVNLLDGIGGGYACTALPDEKEFDAKIPIIVCNRIGGGSSDGITDNALCGVLVIHKTRGKAWVLAGEVRDAILSAGNTRVGGVLIDTTSETTGNQEVADIDPDNRMVDSSFYLNFRRPRS</sequence>
<dbReference type="Proteomes" id="UP001217325">
    <property type="component" value="Unassembled WGS sequence"/>
</dbReference>
<gene>
    <name evidence="1" type="ORF">PXH69_24170</name>
</gene>
<dbReference type="EMBL" id="JARDXE010000017">
    <property type="protein sequence ID" value="MDE8648079.1"/>
    <property type="molecule type" value="Genomic_DNA"/>
</dbReference>
<evidence type="ECO:0008006" key="3">
    <source>
        <dbReference type="Google" id="ProtNLM"/>
    </source>
</evidence>
<dbReference type="RefSeq" id="WP_275232316.1">
    <property type="nucleotide sequence ID" value="NZ_JARDXE010000017.1"/>
</dbReference>
<proteinExistence type="predicted"/>
<dbReference type="Pfam" id="PF23841">
    <property type="entry name" value="Phage_tail_terminator_2"/>
    <property type="match status" value="1"/>
</dbReference>
<dbReference type="InterPro" id="IPR057003">
    <property type="entry name" value="Phage_tail_terminator_2"/>
</dbReference>
<evidence type="ECO:0000313" key="1">
    <source>
        <dbReference type="EMBL" id="MDE8648079.1"/>
    </source>
</evidence>
<reference evidence="1" key="1">
    <citation type="submission" date="2023-02" db="EMBL/GenBank/DDBJ databases">
        <title>A novel hydrolase synthesized by Rhodococcus erythropolis HQ is responsible for the detoxification of Zearalenone.</title>
        <authorList>
            <person name="Hu J."/>
            <person name="Xu J."/>
        </authorList>
    </citation>
    <scope>NUCLEOTIDE SEQUENCE</scope>
    <source>
        <strain evidence="1">HQ</strain>
    </source>
</reference>